<dbReference type="AlphaFoldDB" id="J9G6U8"/>
<sequence length="34" mass="3868">IALPQRPFAAIDRVSRANLLIYLLDTEEAHVIFT</sequence>
<evidence type="ECO:0000313" key="1">
    <source>
        <dbReference type="EMBL" id="EJX02569.1"/>
    </source>
</evidence>
<feature type="non-terminal residue" evidence="1">
    <location>
        <position position="1"/>
    </location>
</feature>
<dbReference type="EMBL" id="AMCI01002491">
    <property type="protein sequence ID" value="EJX02569.1"/>
    <property type="molecule type" value="Genomic_DNA"/>
</dbReference>
<accession>J9G6U8</accession>
<protein>
    <submittedName>
        <fullName evidence="1">Uncharacterized protein</fullName>
    </submittedName>
</protein>
<comment type="caution">
    <text evidence="1">The sequence shown here is derived from an EMBL/GenBank/DDBJ whole genome shotgun (WGS) entry which is preliminary data.</text>
</comment>
<reference evidence="1" key="1">
    <citation type="journal article" date="2012" name="PLoS ONE">
        <title>Gene sets for utilization of primary and secondary nutrition supplies in the distal gut of endangered iberian lynx.</title>
        <authorList>
            <person name="Alcaide M."/>
            <person name="Messina E."/>
            <person name="Richter M."/>
            <person name="Bargiela R."/>
            <person name="Peplies J."/>
            <person name="Huws S.A."/>
            <person name="Newbold C.J."/>
            <person name="Golyshin P.N."/>
            <person name="Simon M.A."/>
            <person name="Lopez G."/>
            <person name="Yakimov M.M."/>
            <person name="Ferrer M."/>
        </authorList>
    </citation>
    <scope>NUCLEOTIDE SEQUENCE</scope>
</reference>
<gene>
    <name evidence="1" type="ORF">EVA_09328</name>
</gene>
<organism evidence="1">
    <name type="scientific">gut metagenome</name>
    <dbReference type="NCBI Taxonomy" id="749906"/>
    <lineage>
        <taxon>unclassified sequences</taxon>
        <taxon>metagenomes</taxon>
        <taxon>organismal metagenomes</taxon>
    </lineage>
</organism>
<name>J9G6U8_9ZZZZ</name>
<proteinExistence type="predicted"/>